<dbReference type="KEGG" id="mgl:MGL_2135"/>
<gene>
    <name evidence="14" type="ORF">MGL_2135</name>
</gene>
<keyword evidence="7 11" id="KW-0067">ATP-binding</keyword>
<dbReference type="PANTHER" id="PTHR11630:SF42">
    <property type="entry name" value="DNA REPLICATION LICENSING FACTOR MCM5"/>
    <property type="match status" value="1"/>
</dbReference>
<dbReference type="Proteomes" id="UP000008837">
    <property type="component" value="Unassembled WGS sequence"/>
</dbReference>
<dbReference type="OrthoDB" id="10036721at2759"/>
<dbReference type="GeneID" id="5854997"/>
<evidence type="ECO:0000313" key="14">
    <source>
        <dbReference type="EMBL" id="EDP43467.1"/>
    </source>
</evidence>
<dbReference type="FunCoup" id="A8Q250">
    <property type="interactions" value="534"/>
</dbReference>
<sequence>MRDLHADNISRLVRIPGIVISTSVPSSRVTRLHLMCRDCRAVKTLNVSSGFGGFVLPRQCDAPKVDPSLRCSVDPFVILHERCSFVDAQTLKLQEAPDMVPVGELPRHMLLSVDRALCGKVVPGANIIATGIFSTFASSRGGSTPNAVALRTPYLRVAGLEIDTGGVGGRGTPRVFTAEEEEEFGRMAKTPDLYEKFAASIAPSIFGSTDIKKAITCLLFGGSKRVLPDGMRLRGDINVLLLGDPGTAKSQLLKFAEKVAPVAVYTSGKGSSAAGLTASVQRDANSREFYLEGGAMVLADSGVVCIDEFDKMRDEDRVAIHEAMEQQTISIAKAGITTVLNCRTSVLAAANPVWGRYDDLKSPGENIDFQTTILSRFDMIFIVKDEHNESRDRTIAKHVLGIHMHGASEQADAEGEFDLQRMKRYIAFCRARCAPVLTAQAAEKLSSHFVAIRKQVAQMERDHDERSAIAITVRQLEAIIRMSESIAKVTLSPYATEEHVDEAIRLFRFSTLNAVESGNVEGMTRGELQEEVQKLEREIRRRIPIGWTSSHAALRKEFVDAQGYSLHALERALYILEKRDVLRFSNQRKTLTRTGV</sequence>
<evidence type="ECO:0000256" key="3">
    <source>
        <dbReference type="ARBA" id="ARBA00022705"/>
    </source>
</evidence>
<keyword evidence="8 11" id="KW-0238">DNA-binding</keyword>
<dbReference type="GO" id="GO:0000727">
    <property type="term" value="P:double-strand break repair via break-induced replication"/>
    <property type="evidence" value="ECO:0007669"/>
    <property type="project" value="TreeGrafter"/>
</dbReference>
<evidence type="ECO:0000256" key="7">
    <source>
        <dbReference type="ARBA" id="ARBA00022840"/>
    </source>
</evidence>
<dbReference type="Pfam" id="PF21933">
    <property type="entry name" value="MCM5_C"/>
    <property type="match status" value="1"/>
</dbReference>
<dbReference type="SUPFAM" id="SSF52540">
    <property type="entry name" value="P-loop containing nucleoside triphosphate hydrolases"/>
    <property type="match status" value="1"/>
</dbReference>
<evidence type="ECO:0000256" key="11">
    <source>
        <dbReference type="RuleBase" id="RU004070"/>
    </source>
</evidence>
<dbReference type="PANTHER" id="PTHR11630">
    <property type="entry name" value="DNA REPLICATION LICENSING FACTOR MCM FAMILY MEMBER"/>
    <property type="match status" value="1"/>
</dbReference>
<evidence type="ECO:0000256" key="6">
    <source>
        <dbReference type="ARBA" id="ARBA00022806"/>
    </source>
</evidence>
<keyword evidence="15" id="KW-1185">Reference proteome</keyword>
<dbReference type="Gene3D" id="2.40.50.140">
    <property type="entry name" value="Nucleic acid-binding proteins"/>
    <property type="match status" value="1"/>
</dbReference>
<comment type="subunit">
    <text evidence="12">Component of the MCM2-7 complex.</text>
</comment>
<dbReference type="PRINTS" id="PR01661">
    <property type="entry name" value="MCMPROTEIN5"/>
</dbReference>
<dbReference type="SMART" id="SM00382">
    <property type="entry name" value="AAA"/>
    <property type="match status" value="1"/>
</dbReference>
<organism evidence="14 15">
    <name type="scientific">Malassezia globosa (strain ATCC MYA-4612 / CBS 7966)</name>
    <name type="common">Dandruff-associated fungus</name>
    <dbReference type="NCBI Taxonomy" id="425265"/>
    <lineage>
        <taxon>Eukaryota</taxon>
        <taxon>Fungi</taxon>
        <taxon>Dikarya</taxon>
        <taxon>Basidiomycota</taxon>
        <taxon>Ustilaginomycotina</taxon>
        <taxon>Malasseziomycetes</taxon>
        <taxon>Malasseziales</taxon>
        <taxon>Malasseziaceae</taxon>
        <taxon>Malassezia</taxon>
    </lineage>
</organism>
<dbReference type="InterPro" id="IPR008048">
    <property type="entry name" value="MCM5"/>
</dbReference>
<dbReference type="Gene3D" id="3.40.50.300">
    <property type="entry name" value="P-loop containing nucleotide triphosphate hydrolases"/>
    <property type="match status" value="1"/>
</dbReference>
<dbReference type="PRINTS" id="PR01657">
    <property type="entry name" value="MCMFAMILY"/>
</dbReference>
<comment type="similarity">
    <text evidence="2 11">Belongs to the MCM family.</text>
</comment>
<dbReference type="GO" id="GO:0006270">
    <property type="term" value="P:DNA replication initiation"/>
    <property type="evidence" value="ECO:0007669"/>
    <property type="project" value="UniProtKB-UniRule"/>
</dbReference>
<dbReference type="PROSITE" id="PS00847">
    <property type="entry name" value="MCM_1"/>
    <property type="match status" value="1"/>
</dbReference>
<keyword evidence="10 12" id="KW-0131">Cell cycle</keyword>
<evidence type="ECO:0000256" key="4">
    <source>
        <dbReference type="ARBA" id="ARBA00022741"/>
    </source>
</evidence>
<evidence type="ECO:0000256" key="5">
    <source>
        <dbReference type="ARBA" id="ARBA00022801"/>
    </source>
</evidence>
<evidence type="ECO:0000256" key="10">
    <source>
        <dbReference type="ARBA" id="ARBA00023306"/>
    </source>
</evidence>
<dbReference type="AlphaFoldDB" id="A8Q250"/>
<dbReference type="GO" id="GO:0006279">
    <property type="term" value="P:premeiotic DNA replication"/>
    <property type="evidence" value="ECO:0007669"/>
    <property type="project" value="UniProtKB-ARBA"/>
</dbReference>
<keyword evidence="3 12" id="KW-0235">DNA replication</keyword>
<dbReference type="Pfam" id="PF00493">
    <property type="entry name" value="MCM"/>
    <property type="match status" value="1"/>
</dbReference>
<name>A8Q250_MALGO</name>
<comment type="function">
    <text evidence="12">Acts as component of the MCM2-7 complex (MCM complex) which is the replicative helicase essential for 'once per cell cycle' DNA replication initiation and elongation in eukaryotic cells. The active ATPase sites in the MCM2-7 ring are formed through the interaction surfaces of two neighboring subunits such that a critical structure of a conserved arginine finger motif is provided in trans relative to the ATP-binding site of the Walker A box of the adjacent subunit. The six ATPase active sites, however, are likely to contribute differentially to the complex helicase activity.</text>
</comment>
<accession>A8Q250</accession>
<evidence type="ECO:0000259" key="13">
    <source>
        <dbReference type="PROSITE" id="PS50051"/>
    </source>
</evidence>
<evidence type="ECO:0000256" key="1">
    <source>
        <dbReference type="ARBA" id="ARBA00004123"/>
    </source>
</evidence>
<evidence type="ECO:0000313" key="15">
    <source>
        <dbReference type="Proteomes" id="UP000008837"/>
    </source>
</evidence>
<dbReference type="GO" id="GO:0016787">
    <property type="term" value="F:hydrolase activity"/>
    <property type="evidence" value="ECO:0007669"/>
    <property type="project" value="UniProtKB-KW"/>
</dbReference>
<dbReference type="RefSeq" id="XP_001730681.1">
    <property type="nucleotide sequence ID" value="XM_001730629.1"/>
</dbReference>
<dbReference type="InterPro" id="IPR018525">
    <property type="entry name" value="MCM_CS"/>
</dbReference>
<keyword evidence="5 12" id="KW-0378">Hydrolase</keyword>
<dbReference type="EC" id="3.6.4.12" evidence="12"/>
<keyword evidence="9 12" id="KW-0539">Nucleus</keyword>
<dbReference type="InterPro" id="IPR041562">
    <property type="entry name" value="MCM_lid"/>
</dbReference>
<reference evidence="14 15" key="1">
    <citation type="journal article" date="2007" name="Proc. Natl. Acad. Sci. U.S.A.">
        <title>Dandruff-associated Malassezia genomes reveal convergent and divergent virulence traits shared with plant and human fungal pathogens.</title>
        <authorList>
            <person name="Xu J."/>
            <person name="Saunders C.W."/>
            <person name="Hu P."/>
            <person name="Grant R.A."/>
            <person name="Boekhout T."/>
            <person name="Kuramae E.E."/>
            <person name="Kronstad J.W."/>
            <person name="Deangelis Y.M."/>
            <person name="Reeder N.L."/>
            <person name="Johnstone K.R."/>
            <person name="Leland M."/>
            <person name="Fieno A.M."/>
            <person name="Begley W.M."/>
            <person name="Sun Y."/>
            <person name="Lacey M.P."/>
            <person name="Chaudhary T."/>
            <person name="Keough T."/>
            <person name="Chu L."/>
            <person name="Sears R."/>
            <person name="Yuan B."/>
            <person name="Dawson T.L.Jr."/>
        </authorList>
    </citation>
    <scope>NUCLEOTIDE SEQUENCE [LARGE SCALE GENOMIC DNA]</scope>
    <source>
        <strain evidence="15">ATCC MYA-4612 / CBS 7966</strain>
    </source>
</reference>
<evidence type="ECO:0000256" key="8">
    <source>
        <dbReference type="ARBA" id="ARBA00023125"/>
    </source>
</evidence>
<dbReference type="GO" id="GO:0005656">
    <property type="term" value="C:nuclear pre-replicative complex"/>
    <property type="evidence" value="ECO:0007669"/>
    <property type="project" value="UniProtKB-ARBA"/>
</dbReference>
<keyword evidence="6 12" id="KW-0347">Helicase</keyword>
<dbReference type="GO" id="GO:0042555">
    <property type="term" value="C:MCM complex"/>
    <property type="evidence" value="ECO:0007669"/>
    <property type="project" value="UniProtKB-UniRule"/>
</dbReference>
<dbReference type="InParanoid" id="A8Q250"/>
<dbReference type="OMA" id="ITYCKTR"/>
<dbReference type="STRING" id="425265.A8Q250"/>
<comment type="subcellular location">
    <subcellularLocation>
        <location evidence="1 12">Nucleus</location>
    </subcellularLocation>
</comment>
<dbReference type="InterPro" id="IPR012340">
    <property type="entry name" value="NA-bd_OB-fold"/>
</dbReference>
<dbReference type="InterPro" id="IPR031327">
    <property type="entry name" value="MCM"/>
</dbReference>
<evidence type="ECO:0000256" key="2">
    <source>
        <dbReference type="ARBA" id="ARBA00008010"/>
    </source>
</evidence>
<dbReference type="Gene3D" id="2.20.28.10">
    <property type="match status" value="1"/>
</dbReference>
<protein>
    <recommendedName>
        <fullName evidence="12">DNA replication licensing factor MCM5</fullName>
        <ecNumber evidence="12">3.6.4.12</ecNumber>
    </recommendedName>
</protein>
<dbReference type="GO" id="GO:0017116">
    <property type="term" value="F:single-stranded DNA helicase activity"/>
    <property type="evidence" value="ECO:0007669"/>
    <property type="project" value="TreeGrafter"/>
</dbReference>
<feature type="domain" description="MCM C-terminal AAA(+) ATPase" evidence="13">
    <location>
        <begin position="193"/>
        <end position="399"/>
    </location>
</feature>
<dbReference type="EMBL" id="AAYY01000007">
    <property type="protein sequence ID" value="EDP43467.1"/>
    <property type="molecule type" value="Genomic_DNA"/>
</dbReference>
<dbReference type="VEuPathDB" id="FungiDB:MGL_2135"/>
<dbReference type="InterPro" id="IPR033762">
    <property type="entry name" value="MCM_OB"/>
</dbReference>
<dbReference type="InterPro" id="IPR027417">
    <property type="entry name" value="P-loop_NTPase"/>
</dbReference>
<dbReference type="FunFam" id="3.40.50.300:FF:000241">
    <property type="entry name" value="DNA helicase"/>
    <property type="match status" value="1"/>
</dbReference>
<dbReference type="SMART" id="SM00350">
    <property type="entry name" value="MCM"/>
    <property type="match status" value="1"/>
</dbReference>
<evidence type="ECO:0000256" key="12">
    <source>
        <dbReference type="RuleBase" id="RU368063"/>
    </source>
</evidence>
<evidence type="ECO:0000256" key="9">
    <source>
        <dbReference type="ARBA" id="ARBA00023242"/>
    </source>
</evidence>
<dbReference type="GO" id="GO:0003688">
    <property type="term" value="F:DNA replication origin binding"/>
    <property type="evidence" value="ECO:0007669"/>
    <property type="project" value="UniProtKB-UniRule"/>
</dbReference>
<dbReference type="GO" id="GO:0005524">
    <property type="term" value="F:ATP binding"/>
    <property type="evidence" value="ECO:0007669"/>
    <property type="project" value="UniProtKB-UniRule"/>
</dbReference>
<dbReference type="Pfam" id="PF17855">
    <property type="entry name" value="MCM_lid"/>
    <property type="match status" value="1"/>
</dbReference>
<proteinExistence type="inferred from homology"/>
<dbReference type="InterPro" id="IPR003593">
    <property type="entry name" value="AAA+_ATPase"/>
</dbReference>
<comment type="catalytic activity">
    <reaction evidence="12">
        <text>ATP + H2O = ADP + phosphate + H(+)</text>
        <dbReference type="Rhea" id="RHEA:13065"/>
        <dbReference type="ChEBI" id="CHEBI:15377"/>
        <dbReference type="ChEBI" id="CHEBI:15378"/>
        <dbReference type="ChEBI" id="CHEBI:30616"/>
        <dbReference type="ChEBI" id="CHEBI:43474"/>
        <dbReference type="ChEBI" id="CHEBI:456216"/>
        <dbReference type="EC" id="3.6.4.12"/>
    </reaction>
</comment>
<dbReference type="CDD" id="cd17756">
    <property type="entry name" value="MCM5"/>
    <property type="match status" value="1"/>
</dbReference>
<dbReference type="InterPro" id="IPR054125">
    <property type="entry name" value="MCM5_C"/>
</dbReference>
<dbReference type="InterPro" id="IPR001208">
    <property type="entry name" value="MCM_dom"/>
</dbReference>
<dbReference type="SUPFAM" id="SSF50249">
    <property type="entry name" value="Nucleic acid-binding proteins"/>
    <property type="match status" value="1"/>
</dbReference>
<dbReference type="GO" id="GO:0031261">
    <property type="term" value="C:DNA replication preinitiation complex"/>
    <property type="evidence" value="ECO:0007669"/>
    <property type="project" value="UniProtKB-ARBA"/>
</dbReference>
<dbReference type="GO" id="GO:0003697">
    <property type="term" value="F:single-stranded DNA binding"/>
    <property type="evidence" value="ECO:0007669"/>
    <property type="project" value="TreeGrafter"/>
</dbReference>
<dbReference type="GO" id="GO:0043596">
    <property type="term" value="C:nuclear replication fork"/>
    <property type="evidence" value="ECO:0007669"/>
    <property type="project" value="UniProtKB-ARBA"/>
</dbReference>
<keyword evidence="4 11" id="KW-0547">Nucleotide-binding</keyword>
<dbReference type="Pfam" id="PF17207">
    <property type="entry name" value="MCM_OB"/>
    <property type="match status" value="1"/>
</dbReference>
<comment type="caution">
    <text evidence="14">The sequence shown here is derived from an EMBL/GenBank/DDBJ whole genome shotgun (WGS) entry which is preliminary data.</text>
</comment>
<dbReference type="PROSITE" id="PS50051">
    <property type="entry name" value="MCM_2"/>
    <property type="match status" value="1"/>
</dbReference>
<dbReference type="GO" id="GO:0043138">
    <property type="term" value="F:3'-5' DNA helicase activity"/>
    <property type="evidence" value="ECO:0007669"/>
    <property type="project" value="TreeGrafter"/>
</dbReference>